<name>A0A0F0KLY8_9MICO</name>
<dbReference type="EMBL" id="JYIV01000027">
    <property type="protein sequence ID" value="KJL21459.1"/>
    <property type="molecule type" value="Genomic_DNA"/>
</dbReference>
<sequence>MTVTRGGTRVASDNEAIYELHEQLAQKAAQMQEALARADDVSADDPTGQVSVRLEGSSVDVTVGTFWRTSIRPEALSGVILETTNTVLLSRLEAWGSSFTDDAPDVPPQPMTSAAIPANEIADLVASADGDVFHRNVNRFIDTFSSRLTETLGQLTERANQVHQGADSHARARVELDSRGTLVGIRFDEDWLRSADGGEVTDAIRAAMSSARQILSAATPSLPFEGTPLGEYAEGIADPVELIRMLTRGG</sequence>
<dbReference type="OrthoDB" id="5082881at2"/>
<dbReference type="AlphaFoldDB" id="A0A0F0KLY8"/>
<dbReference type="RefSeq" id="WP_156149172.1">
    <property type="nucleotide sequence ID" value="NZ_JYIV01000027.1"/>
</dbReference>
<dbReference type="PATRIC" id="fig|82380.10.peg.2488"/>
<comment type="caution">
    <text evidence="1">The sequence shown here is derived from an EMBL/GenBank/DDBJ whole genome shotgun (WGS) entry which is preliminary data.</text>
</comment>
<protein>
    <recommendedName>
        <fullName evidence="3">YbaB/EbfC DNA-binding family protein</fullName>
    </recommendedName>
</protein>
<proteinExistence type="predicted"/>
<dbReference type="Proteomes" id="UP000033725">
    <property type="component" value="Unassembled WGS sequence"/>
</dbReference>
<evidence type="ECO:0008006" key="3">
    <source>
        <dbReference type="Google" id="ProtNLM"/>
    </source>
</evidence>
<accession>A0A0F0KLY8</accession>
<organism evidence="1 2">
    <name type="scientific">Microbacterium oxydans</name>
    <dbReference type="NCBI Taxonomy" id="82380"/>
    <lineage>
        <taxon>Bacteria</taxon>
        <taxon>Bacillati</taxon>
        <taxon>Actinomycetota</taxon>
        <taxon>Actinomycetes</taxon>
        <taxon>Micrococcales</taxon>
        <taxon>Microbacteriaceae</taxon>
        <taxon>Microbacterium</taxon>
    </lineage>
</organism>
<evidence type="ECO:0000313" key="1">
    <source>
        <dbReference type="EMBL" id="KJL21459.1"/>
    </source>
</evidence>
<evidence type="ECO:0000313" key="2">
    <source>
        <dbReference type="Proteomes" id="UP000033725"/>
    </source>
</evidence>
<gene>
    <name evidence="1" type="ORF">RN51_02480</name>
</gene>
<reference evidence="1 2" key="1">
    <citation type="submission" date="2015-02" db="EMBL/GenBank/DDBJ databases">
        <title>Draft genome sequences of ten Microbacterium spp. with emphasis on heavy metal contaminated environments.</title>
        <authorList>
            <person name="Corretto E."/>
        </authorList>
    </citation>
    <scope>NUCLEOTIDE SEQUENCE [LARGE SCALE GENOMIC DNA]</scope>
    <source>
        <strain evidence="1 2">BEL163</strain>
    </source>
</reference>